<dbReference type="EMBL" id="AAWS01000022">
    <property type="protein sequence ID" value="EAY27600.1"/>
    <property type="molecule type" value="Genomic_DNA"/>
</dbReference>
<dbReference type="GO" id="GO:0003677">
    <property type="term" value="F:DNA binding"/>
    <property type="evidence" value="ECO:0007669"/>
    <property type="project" value="UniProtKB-KW"/>
</dbReference>
<evidence type="ECO:0000313" key="6">
    <source>
        <dbReference type="Proteomes" id="UP000004095"/>
    </source>
</evidence>
<dbReference type="eggNOG" id="COG3682">
    <property type="taxonomic scope" value="Bacteria"/>
</dbReference>
<reference evidence="5 6" key="1">
    <citation type="submission" date="2007-01" db="EMBL/GenBank/DDBJ databases">
        <authorList>
            <person name="Haygood M."/>
            <person name="Podell S."/>
            <person name="Anderson C."/>
            <person name="Hopkinson B."/>
            <person name="Roe K."/>
            <person name="Barbeau K."/>
            <person name="Gaasterland T."/>
            <person name="Ferriera S."/>
            <person name="Johnson J."/>
            <person name="Kravitz S."/>
            <person name="Beeson K."/>
            <person name="Sutton G."/>
            <person name="Rogers Y.-H."/>
            <person name="Friedman R."/>
            <person name="Frazier M."/>
            <person name="Venter J.C."/>
        </authorList>
    </citation>
    <scope>NUCLEOTIDE SEQUENCE [LARGE SCALE GENOMIC DNA]</scope>
    <source>
        <strain evidence="5 6">ATCC 23134</strain>
    </source>
</reference>
<dbReference type="SUPFAM" id="SSF46785">
    <property type="entry name" value="Winged helix' DNA-binding domain"/>
    <property type="match status" value="1"/>
</dbReference>
<keyword evidence="4" id="KW-0804">Transcription</keyword>
<dbReference type="OrthoDB" id="279010at2"/>
<dbReference type="Gene3D" id="1.10.4040.10">
    <property type="entry name" value="Penicillinase repressor domain"/>
    <property type="match status" value="1"/>
</dbReference>
<proteinExistence type="inferred from homology"/>
<organism evidence="5 6">
    <name type="scientific">Microscilla marina ATCC 23134</name>
    <dbReference type="NCBI Taxonomy" id="313606"/>
    <lineage>
        <taxon>Bacteria</taxon>
        <taxon>Pseudomonadati</taxon>
        <taxon>Bacteroidota</taxon>
        <taxon>Cytophagia</taxon>
        <taxon>Cytophagales</taxon>
        <taxon>Microscillaceae</taxon>
        <taxon>Microscilla</taxon>
    </lineage>
</organism>
<evidence type="ECO:0000313" key="5">
    <source>
        <dbReference type="EMBL" id="EAY27600.1"/>
    </source>
</evidence>
<evidence type="ECO:0000256" key="2">
    <source>
        <dbReference type="ARBA" id="ARBA00023015"/>
    </source>
</evidence>
<evidence type="ECO:0000256" key="3">
    <source>
        <dbReference type="ARBA" id="ARBA00023125"/>
    </source>
</evidence>
<dbReference type="InterPro" id="IPR036388">
    <property type="entry name" value="WH-like_DNA-bd_sf"/>
</dbReference>
<keyword evidence="3" id="KW-0238">DNA-binding</keyword>
<accession>A1ZPU5</accession>
<evidence type="ECO:0000256" key="1">
    <source>
        <dbReference type="ARBA" id="ARBA00011046"/>
    </source>
</evidence>
<dbReference type="Pfam" id="PF03965">
    <property type="entry name" value="Penicillinase_R"/>
    <property type="match status" value="1"/>
</dbReference>
<dbReference type="Gene3D" id="1.10.10.10">
    <property type="entry name" value="Winged helix-like DNA-binding domain superfamily/Winged helix DNA-binding domain"/>
    <property type="match status" value="1"/>
</dbReference>
<gene>
    <name evidence="5" type="ORF">M23134_02847</name>
</gene>
<protein>
    <submittedName>
        <fullName evidence="5">Putative transcriptional regulator</fullName>
    </submittedName>
</protein>
<comment type="caution">
    <text evidence="5">The sequence shown here is derived from an EMBL/GenBank/DDBJ whole genome shotgun (WGS) entry which is preliminary data.</text>
</comment>
<dbReference type="RefSeq" id="WP_002699250.1">
    <property type="nucleotide sequence ID" value="NZ_AAWS01000022.1"/>
</dbReference>
<dbReference type="Proteomes" id="UP000004095">
    <property type="component" value="Unassembled WGS sequence"/>
</dbReference>
<keyword evidence="2" id="KW-0805">Transcription regulation</keyword>
<dbReference type="AlphaFoldDB" id="A1ZPU5"/>
<dbReference type="InterPro" id="IPR005650">
    <property type="entry name" value="BlaI_family"/>
</dbReference>
<dbReference type="GO" id="GO:0045892">
    <property type="term" value="P:negative regulation of DNA-templated transcription"/>
    <property type="evidence" value="ECO:0007669"/>
    <property type="project" value="InterPro"/>
</dbReference>
<dbReference type="InterPro" id="IPR036390">
    <property type="entry name" value="WH_DNA-bd_sf"/>
</dbReference>
<comment type="similarity">
    <text evidence="1">Belongs to the BlaI transcriptional regulatory family.</text>
</comment>
<keyword evidence="6" id="KW-1185">Reference proteome</keyword>
<dbReference type="PIRSF" id="PIRSF019455">
    <property type="entry name" value="CopR_AtkY"/>
    <property type="match status" value="1"/>
</dbReference>
<sequence length="128" mass="14556">MKKPTDVELEILQVLWQHGPSTVRFVNDELNKLRDTETGYTTTLKMLQLMTEKGLTDRDTSTRTHIYHAVITQEDTQKTLVNRLMDTAFGGSAKKLVMQALGNKKTSKKELEEIKKMIDDLEKGGETS</sequence>
<name>A1ZPU5_MICM2</name>
<evidence type="ECO:0000256" key="4">
    <source>
        <dbReference type="ARBA" id="ARBA00023163"/>
    </source>
</evidence>